<keyword evidence="1" id="KW-0812">Transmembrane</keyword>
<dbReference type="Proteomes" id="UP000037460">
    <property type="component" value="Unassembled WGS sequence"/>
</dbReference>
<keyword evidence="1" id="KW-1133">Transmembrane helix</keyword>
<feature type="non-terminal residue" evidence="2">
    <location>
        <position position="1"/>
    </location>
</feature>
<proteinExistence type="predicted"/>
<protein>
    <submittedName>
        <fullName evidence="2">Uncharacterized protein</fullName>
    </submittedName>
</protein>
<sequence>HTCVRPPAPLLAWANTSVFTTASSQATTGPVTSVPLPDLQCELLGGDPASATNRNAVDSTSMTKPAVEPISGPISAIWSPPDVAAVLASSVALLLLLLLACGYRRHRRLASASFHLRVSRDRAQFDLQLLEHRFKKRRPQFVTILLAKQQAHAALAEWLAPFLQTYTTWGVCVPLPLDSEAGGGDKVERRNP</sequence>
<comment type="caution">
    <text evidence="2">The sequence shown here is derived from an EMBL/GenBank/DDBJ whole genome shotgun (WGS) entry which is preliminary data.</text>
</comment>
<name>A0A0M0J7A2_9EUKA</name>
<feature type="transmembrane region" description="Helical" evidence="1">
    <location>
        <begin position="83"/>
        <end position="103"/>
    </location>
</feature>
<dbReference type="AlphaFoldDB" id="A0A0M0J7A2"/>
<dbReference type="EMBL" id="JWZX01003297">
    <property type="protein sequence ID" value="KOO22237.1"/>
    <property type="molecule type" value="Genomic_DNA"/>
</dbReference>
<organism evidence="2 3">
    <name type="scientific">Chrysochromulina tobinii</name>
    <dbReference type="NCBI Taxonomy" id="1460289"/>
    <lineage>
        <taxon>Eukaryota</taxon>
        <taxon>Haptista</taxon>
        <taxon>Haptophyta</taxon>
        <taxon>Prymnesiophyceae</taxon>
        <taxon>Prymnesiales</taxon>
        <taxon>Chrysochromulinaceae</taxon>
        <taxon>Chrysochromulina</taxon>
    </lineage>
</organism>
<gene>
    <name evidence="2" type="ORF">Ctob_006379</name>
</gene>
<keyword evidence="1" id="KW-0472">Membrane</keyword>
<evidence type="ECO:0000313" key="3">
    <source>
        <dbReference type="Proteomes" id="UP000037460"/>
    </source>
</evidence>
<accession>A0A0M0J7A2</accession>
<keyword evidence="3" id="KW-1185">Reference proteome</keyword>
<evidence type="ECO:0000256" key="1">
    <source>
        <dbReference type="SAM" id="Phobius"/>
    </source>
</evidence>
<reference evidence="3" key="1">
    <citation type="journal article" date="2015" name="PLoS Genet.">
        <title>Genome Sequence and Transcriptome Analyses of Chrysochromulina tobin: Metabolic Tools for Enhanced Algal Fitness in the Prominent Order Prymnesiales (Haptophyceae).</title>
        <authorList>
            <person name="Hovde B.T."/>
            <person name="Deodato C.R."/>
            <person name="Hunsperger H.M."/>
            <person name="Ryken S.A."/>
            <person name="Yost W."/>
            <person name="Jha R.K."/>
            <person name="Patterson J."/>
            <person name="Monnat R.J. Jr."/>
            <person name="Barlow S.B."/>
            <person name="Starkenburg S.R."/>
            <person name="Cattolico R.A."/>
        </authorList>
    </citation>
    <scope>NUCLEOTIDE SEQUENCE</scope>
    <source>
        <strain evidence="3">CCMP291</strain>
    </source>
</reference>
<evidence type="ECO:0000313" key="2">
    <source>
        <dbReference type="EMBL" id="KOO22237.1"/>
    </source>
</evidence>